<dbReference type="EMBL" id="HBEG01008247">
    <property type="protein sequence ID" value="CAD8349168.1"/>
    <property type="molecule type" value="Transcribed_RNA"/>
</dbReference>
<sequence>MAHSRTSVLSLRSHSSLPVRRNWPRCWKGHPQFRDMACSSAVFPHCTGTKSHPCAGVCNCYHILCVAANSPSCECCGSLALPQLCDAPPVKDSAGGELEWSLSLAISCKALETCRFFCPGDSVQEQEGDQGLDYAS</sequence>
<reference evidence="1" key="1">
    <citation type="submission" date="2021-01" db="EMBL/GenBank/DDBJ databases">
        <authorList>
            <person name="Corre E."/>
            <person name="Pelletier E."/>
            <person name="Niang G."/>
            <person name="Scheremetjew M."/>
            <person name="Finn R."/>
            <person name="Kale V."/>
            <person name="Holt S."/>
            <person name="Cochrane G."/>
            <person name="Meng A."/>
            <person name="Brown T."/>
            <person name="Cohen L."/>
        </authorList>
    </citation>
    <scope>NUCLEOTIDE SEQUENCE</scope>
    <source>
        <strain evidence="1">Pbaha01</strain>
    </source>
</reference>
<accession>A0A7S0A0W8</accession>
<gene>
    <name evidence="1" type="ORF">PBAH0796_LOCUS4907</name>
</gene>
<name>A0A7S0A0W8_9DINO</name>
<organism evidence="1">
    <name type="scientific">Pyrodinium bahamense</name>
    <dbReference type="NCBI Taxonomy" id="73915"/>
    <lineage>
        <taxon>Eukaryota</taxon>
        <taxon>Sar</taxon>
        <taxon>Alveolata</taxon>
        <taxon>Dinophyceae</taxon>
        <taxon>Gonyaulacales</taxon>
        <taxon>Pyrocystaceae</taxon>
        <taxon>Pyrodinium</taxon>
    </lineage>
</organism>
<protein>
    <submittedName>
        <fullName evidence="1">Uncharacterized protein</fullName>
    </submittedName>
</protein>
<proteinExistence type="predicted"/>
<evidence type="ECO:0000313" key="1">
    <source>
        <dbReference type="EMBL" id="CAD8349168.1"/>
    </source>
</evidence>
<dbReference type="AlphaFoldDB" id="A0A7S0A0W8"/>